<sequence length="72" mass="8164">MFEAEELDCVEVGNMAPIYFKKAVMESDKEWAMNQKVIYLGLKDVHKSVPKGLPYFSIDFGLQVSLTHIIAV</sequence>
<keyword evidence="3" id="KW-1185">Reference proteome</keyword>
<reference evidence="2" key="1">
    <citation type="submission" date="2025-08" db="UniProtKB">
        <authorList>
            <consortium name="Ensembl"/>
        </authorList>
    </citation>
    <scope>IDENTIFICATION</scope>
</reference>
<organism evidence="2 3">
    <name type="scientific">Laticauda laticaudata</name>
    <name type="common">Blue-ringed sea krait</name>
    <name type="synonym">Blue-lipped sea krait</name>
    <dbReference type="NCBI Taxonomy" id="8630"/>
    <lineage>
        <taxon>Eukaryota</taxon>
        <taxon>Metazoa</taxon>
        <taxon>Chordata</taxon>
        <taxon>Craniata</taxon>
        <taxon>Vertebrata</taxon>
        <taxon>Euteleostomi</taxon>
        <taxon>Lepidosauria</taxon>
        <taxon>Squamata</taxon>
        <taxon>Bifurcata</taxon>
        <taxon>Unidentata</taxon>
        <taxon>Episquamata</taxon>
        <taxon>Toxicofera</taxon>
        <taxon>Serpentes</taxon>
        <taxon>Colubroidea</taxon>
        <taxon>Elapidae</taxon>
        <taxon>Laticaudinae</taxon>
        <taxon>Laticauda</taxon>
    </lineage>
</organism>
<evidence type="ECO:0000313" key="2">
    <source>
        <dbReference type="Ensembl" id="ENSLLTP00000020718.1"/>
    </source>
</evidence>
<dbReference type="GeneTree" id="ENSGT00940000155627"/>
<dbReference type="Proteomes" id="UP000694406">
    <property type="component" value="Unplaced"/>
</dbReference>
<name>A0A8C5SML2_LATLA</name>
<reference evidence="2" key="2">
    <citation type="submission" date="2025-09" db="UniProtKB">
        <authorList>
            <consortium name="Ensembl"/>
        </authorList>
    </citation>
    <scope>IDENTIFICATION</scope>
</reference>
<evidence type="ECO:0000256" key="1">
    <source>
        <dbReference type="ARBA" id="ARBA00006795"/>
    </source>
</evidence>
<dbReference type="PANTHER" id="PTHR12072:SF5">
    <property type="entry name" value="CWF19-LIKE PROTEIN 2"/>
    <property type="match status" value="1"/>
</dbReference>
<dbReference type="AlphaFoldDB" id="A0A8C5SML2"/>
<dbReference type="InterPro" id="IPR040194">
    <property type="entry name" value="Cwf19-like"/>
</dbReference>
<dbReference type="PANTHER" id="PTHR12072">
    <property type="entry name" value="CWF19, CELL CYCLE CONTROL PROTEIN"/>
    <property type="match status" value="1"/>
</dbReference>
<evidence type="ECO:0000313" key="3">
    <source>
        <dbReference type="Proteomes" id="UP000694406"/>
    </source>
</evidence>
<accession>A0A8C5SML2</accession>
<dbReference type="GO" id="GO:0071014">
    <property type="term" value="C:post-mRNA release spliceosomal complex"/>
    <property type="evidence" value="ECO:0007669"/>
    <property type="project" value="TreeGrafter"/>
</dbReference>
<protein>
    <submittedName>
        <fullName evidence="2">Uncharacterized protein</fullName>
    </submittedName>
</protein>
<proteinExistence type="inferred from homology"/>
<dbReference type="GO" id="GO:0000398">
    <property type="term" value="P:mRNA splicing, via spliceosome"/>
    <property type="evidence" value="ECO:0007669"/>
    <property type="project" value="TreeGrafter"/>
</dbReference>
<comment type="similarity">
    <text evidence="1">Belongs to the CWF19 family.</text>
</comment>
<dbReference type="Ensembl" id="ENSLLTT00000021484.1">
    <property type="protein sequence ID" value="ENSLLTP00000020718.1"/>
    <property type="gene ID" value="ENSLLTG00000015499.1"/>
</dbReference>